<dbReference type="EMBL" id="JBHSNM010000001">
    <property type="protein sequence ID" value="MFC5569073.1"/>
    <property type="molecule type" value="Genomic_DNA"/>
</dbReference>
<sequence>MRSGGAASLLELWERCEPCSASQRALVLLAWALPDHSVDALADWDLGSRDWHLLRLRRRLFGTQLDGYTECPACGERLEIELDARQLQDDVEPAPAPEFRGEDGRRFRLPSTRDLIAIENLDDVEAATQALVERCALDAPAAMPSPETEAALAQLAGERGFRLELSCAACNEHWLHDFDPGAFLWEEIRARALELLDEVHQLASAYGWSERAILAMSDARRHCYLERVG</sequence>
<evidence type="ECO:0000313" key="1">
    <source>
        <dbReference type="EMBL" id="MFC5569073.1"/>
    </source>
</evidence>
<evidence type="ECO:0000313" key="2">
    <source>
        <dbReference type="Proteomes" id="UP001596036"/>
    </source>
</evidence>
<gene>
    <name evidence="1" type="ORF">ACFPN1_03200</name>
</gene>
<keyword evidence="2" id="KW-1185">Reference proteome</keyword>
<evidence type="ECO:0008006" key="3">
    <source>
        <dbReference type="Google" id="ProtNLM"/>
    </source>
</evidence>
<organism evidence="1 2">
    <name type="scientific">Lysobacter yangpyeongensis</name>
    <dbReference type="NCBI Taxonomy" id="346182"/>
    <lineage>
        <taxon>Bacteria</taxon>
        <taxon>Pseudomonadati</taxon>
        <taxon>Pseudomonadota</taxon>
        <taxon>Gammaproteobacteria</taxon>
        <taxon>Lysobacterales</taxon>
        <taxon>Lysobacteraceae</taxon>
        <taxon>Lysobacter</taxon>
    </lineage>
</organism>
<dbReference type="RefSeq" id="WP_386752920.1">
    <property type="nucleotide sequence ID" value="NZ_JBHSNM010000001.1"/>
</dbReference>
<reference evidence="2" key="1">
    <citation type="journal article" date="2019" name="Int. J. Syst. Evol. Microbiol.">
        <title>The Global Catalogue of Microorganisms (GCM) 10K type strain sequencing project: providing services to taxonomists for standard genome sequencing and annotation.</title>
        <authorList>
            <consortium name="The Broad Institute Genomics Platform"/>
            <consortium name="The Broad Institute Genome Sequencing Center for Infectious Disease"/>
            <person name="Wu L."/>
            <person name="Ma J."/>
        </authorList>
    </citation>
    <scope>NUCLEOTIDE SEQUENCE [LARGE SCALE GENOMIC DNA]</scope>
    <source>
        <strain evidence="2">KACC 11407</strain>
    </source>
</reference>
<accession>A0ABW0SJ74</accession>
<comment type="caution">
    <text evidence="1">The sequence shown here is derived from an EMBL/GenBank/DDBJ whole genome shotgun (WGS) entry which is preliminary data.</text>
</comment>
<protein>
    <recommendedName>
        <fullName evidence="3">Phage baseplate protein</fullName>
    </recommendedName>
</protein>
<proteinExistence type="predicted"/>
<name>A0ABW0SJ74_9GAMM</name>
<dbReference type="Proteomes" id="UP001596036">
    <property type="component" value="Unassembled WGS sequence"/>
</dbReference>